<accession>V5SF50</accession>
<keyword evidence="2" id="KW-1185">Reference proteome</keyword>
<dbReference type="HOGENOM" id="CLU_106681_0_0_5"/>
<proteinExistence type="predicted"/>
<gene>
    <name evidence="1" type="ORF">W911_13040</name>
</gene>
<evidence type="ECO:0000313" key="1">
    <source>
        <dbReference type="EMBL" id="AHB49122.1"/>
    </source>
</evidence>
<evidence type="ECO:0000313" key="2">
    <source>
        <dbReference type="Proteomes" id="UP000018542"/>
    </source>
</evidence>
<protein>
    <submittedName>
        <fullName evidence="1">3-dehydroquinate dehydratase</fullName>
    </submittedName>
</protein>
<dbReference type="AlphaFoldDB" id="V5SF50"/>
<dbReference type="EMBL" id="CP006912">
    <property type="protein sequence ID" value="AHB49122.1"/>
    <property type="molecule type" value="Genomic_DNA"/>
</dbReference>
<dbReference type="RefSeq" id="WP_023787939.1">
    <property type="nucleotide sequence ID" value="NC_022997.1"/>
</dbReference>
<dbReference type="Pfam" id="PF10649">
    <property type="entry name" value="DUF2478"/>
    <property type="match status" value="1"/>
</dbReference>
<name>V5SF50_9HYPH</name>
<organism evidence="1 2">
    <name type="scientific">Hyphomicrobium nitrativorans NL23</name>
    <dbReference type="NCBI Taxonomy" id="1029756"/>
    <lineage>
        <taxon>Bacteria</taxon>
        <taxon>Pseudomonadati</taxon>
        <taxon>Pseudomonadota</taxon>
        <taxon>Alphaproteobacteria</taxon>
        <taxon>Hyphomicrobiales</taxon>
        <taxon>Hyphomicrobiaceae</taxon>
        <taxon>Hyphomicrobium</taxon>
    </lineage>
</organism>
<dbReference type="KEGG" id="hni:W911_13040"/>
<dbReference type="InterPro" id="IPR018912">
    <property type="entry name" value="DUF2478"/>
</dbReference>
<dbReference type="STRING" id="1029756.W911_13040"/>
<dbReference type="OrthoDB" id="5918880at2"/>
<dbReference type="PATRIC" id="fig|1029756.8.peg.2715"/>
<dbReference type="Proteomes" id="UP000018542">
    <property type="component" value="Chromosome"/>
</dbReference>
<sequence length="171" mass="18332">MNIAAIVYQGDQGAAVDALLADIAYDLRASGWKLAGAVQTPAAPRNSRCEMTLEDLATGACVEMSDELGPTASGCRLDTEALEDSVGLATASLDPATRLVIVNRFGKRETDGRGFRSMIESAVAMDVAVLVGVKQVHLDAWKRFVGDEPLMLPHERDRILAWCKDAVGSER</sequence>
<reference evidence="1 2" key="1">
    <citation type="journal article" date="2014" name="Genome Announc.">
        <title>Complete Genome Sequence of Hyphomicrobium nitrativorans Strain NL23, a Denitrifying Bacterium Isolated from Biofilm of a Methanol-Fed Denitrification System Treating Seawater at the Montreal Biodome.</title>
        <authorList>
            <person name="Martineau C."/>
            <person name="Villeneuve C."/>
            <person name="Mauffrey F."/>
            <person name="Villemur R."/>
        </authorList>
    </citation>
    <scope>NUCLEOTIDE SEQUENCE [LARGE SCALE GENOMIC DNA]</scope>
    <source>
        <strain evidence="1">NL23</strain>
    </source>
</reference>